<keyword evidence="1" id="KW-1133">Transmembrane helix</keyword>
<evidence type="ECO:0000256" key="1">
    <source>
        <dbReference type="SAM" id="Phobius"/>
    </source>
</evidence>
<name>A0A1W1CZF2_9ZZZZ</name>
<organism evidence="2">
    <name type="scientific">hydrothermal vent metagenome</name>
    <dbReference type="NCBI Taxonomy" id="652676"/>
    <lineage>
        <taxon>unclassified sequences</taxon>
        <taxon>metagenomes</taxon>
        <taxon>ecological metagenomes</taxon>
    </lineage>
</organism>
<dbReference type="EMBL" id="FPHM01000217">
    <property type="protein sequence ID" value="SFV71238.1"/>
    <property type="molecule type" value="Genomic_DNA"/>
</dbReference>
<feature type="transmembrane region" description="Helical" evidence="1">
    <location>
        <begin position="7"/>
        <end position="24"/>
    </location>
</feature>
<keyword evidence="1" id="KW-0472">Membrane</keyword>
<feature type="transmembrane region" description="Helical" evidence="1">
    <location>
        <begin position="132"/>
        <end position="150"/>
    </location>
</feature>
<protein>
    <submittedName>
        <fullName evidence="2">Uncharacterized protein</fullName>
    </submittedName>
</protein>
<feature type="transmembrane region" description="Helical" evidence="1">
    <location>
        <begin position="75"/>
        <end position="93"/>
    </location>
</feature>
<feature type="transmembrane region" description="Helical" evidence="1">
    <location>
        <begin position="105"/>
        <end position="126"/>
    </location>
</feature>
<dbReference type="AlphaFoldDB" id="A0A1W1CZF2"/>
<proteinExistence type="predicted"/>
<accession>A0A1W1CZF2</accession>
<evidence type="ECO:0000313" key="2">
    <source>
        <dbReference type="EMBL" id="SFV71238.1"/>
    </source>
</evidence>
<sequence>MERVIKAEYRMAFIIAIYLFIAFYPMLISIYVFLPLFIGAMSYALVRGLEKGKTIYLVVAIVFLINLEVNLSLPLFLTIISSFIFYVALYPSLKHFRHCHMCKRLISVLLLDILYLGALFFFDFVFETHSIVLDNILLYSLVVDMLIVMLL</sequence>
<keyword evidence="1" id="KW-0812">Transmembrane</keyword>
<reference evidence="2" key="1">
    <citation type="submission" date="2016-10" db="EMBL/GenBank/DDBJ databases">
        <authorList>
            <person name="de Groot N.N."/>
        </authorList>
    </citation>
    <scope>NUCLEOTIDE SEQUENCE</scope>
</reference>
<gene>
    <name evidence="2" type="ORF">MNB_SV-13-503</name>
</gene>